<reference evidence="3 4" key="1">
    <citation type="journal article" date="2016" name="Genome Biol. Evol.">
        <title>Divergent and convergent evolution of fungal pathogenicity.</title>
        <authorList>
            <person name="Shang Y."/>
            <person name="Xiao G."/>
            <person name="Zheng P."/>
            <person name="Cen K."/>
            <person name="Zhan S."/>
            <person name="Wang C."/>
        </authorList>
    </citation>
    <scope>NUCLEOTIDE SEQUENCE [LARGE SCALE GENOMIC DNA]</scope>
    <source>
        <strain evidence="3 4">ARSEF 2679</strain>
    </source>
</reference>
<dbReference type="AlphaFoldDB" id="A0A167WI43"/>
<evidence type="ECO:0000256" key="2">
    <source>
        <dbReference type="SAM" id="MobiDB-lite"/>
    </source>
</evidence>
<feature type="compositionally biased region" description="Low complexity" evidence="2">
    <location>
        <begin position="89"/>
        <end position="102"/>
    </location>
</feature>
<feature type="compositionally biased region" description="Basic and acidic residues" evidence="2">
    <location>
        <begin position="111"/>
        <end position="122"/>
    </location>
</feature>
<sequence length="510" mass="57873">MLHPTHGMRLGPEASFPATLHHVGMESAGHYYNIHALAQQMPYASYCDQFTPQYQNISGQTAGSEAQPAASYQNAGPPTLARHHASVAQQPQQPQQPQQKQPITRRKRKRGREEVQPEEKAAATRASVTAKKPTAKKPATKKRKLNTAAGAHQTATCDATCDATASSSVKLAKALNMEMYDKYRESLETARIPEVILHRRDSKDVNWINFDEVTHIVLKSYRREQERITEKVKVAYNIHFPFVTWSFLKRILEAALFGNTETLKYVTACVYEQREFIVFAKSSLADPGKVAGRTLEVTLGLTEGENRLQDPIQAIWQPAGSQLINNLQGTLPNRDVEIFDNAWWQDAERGLKEPVNEKWLEDKSALWVSKVKMLATAPSSYDDAMDKGTKYRHAQLVLSVPPVAWKRLFLDTEKEKGNADKDKIEDSLQKLEGGRENAKQRNALKARKKKLEGRLDSLENENRILVQVNSIWMSRQILVHDGQQYHWVFYGEETRRWMIPVKNLLGRVGP</sequence>
<dbReference type="RefSeq" id="XP_018704468.1">
    <property type="nucleotide sequence ID" value="XM_018848134.1"/>
</dbReference>
<evidence type="ECO:0000313" key="3">
    <source>
        <dbReference type="EMBL" id="OAA63819.1"/>
    </source>
</evidence>
<evidence type="ECO:0000256" key="1">
    <source>
        <dbReference type="SAM" id="Coils"/>
    </source>
</evidence>
<proteinExistence type="predicted"/>
<dbReference type="Proteomes" id="UP000076744">
    <property type="component" value="Unassembled WGS sequence"/>
</dbReference>
<protein>
    <submittedName>
        <fullName evidence="3">Uncharacterized protein</fullName>
    </submittedName>
</protein>
<organism evidence="3 4">
    <name type="scientific">Cordyceps fumosorosea (strain ARSEF 2679)</name>
    <name type="common">Isaria fumosorosea</name>
    <dbReference type="NCBI Taxonomy" id="1081104"/>
    <lineage>
        <taxon>Eukaryota</taxon>
        <taxon>Fungi</taxon>
        <taxon>Dikarya</taxon>
        <taxon>Ascomycota</taxon>
        <taxon>Pezizomycotina</taxon>
        <taxon>Sordariomycetes</taxon>
        <taxon>Hypocreomycetidae</taxon>
        <taxon>Hypocreales</taxon>
        <taxon>Cordycipitaceae</taxon>
        <taxon>Cordyceps</taxon>
    </lineage>
</organism>
<comment type="caution">
    <text evidence="3">The sequence shown here is derived from an EMBL/GenBank/DDBJ whole genome shotgun (WGS) entry which is preliminary data.</text>
</comment>
<feature type="coiled-coil region" evidence="1">
    <location>
        <begin position="421"/>
        <end position="468"/>
    </location>
</feature>
<dbReference type="STRING" id="1081104.A0A167WI43"/>
<gene>
    <name evidence="3" type="ORF">ISF_04528</name>
</gene>
<dbReference type="EMBL" id="AZHB01000010">
    <property type="protein sequence ID" value="OAA63819.1"/>
    <property type="molecule type" value="Genomic_DNA"/>
</dbReference>
<feature type="compositionally biased region" description="Polar residues" evidence="2">
    <location>
        <begin position="59"/>
        <end position="76"/>
    </location>
</feature>
<keyword evidence="1" id="KW-0175">Coiled coil</keyword>
<dbReference type="GeneID" id="30020820"/>
<feature type="compositionally biased region" description="Basic residues" evidence="2">
    <location>
        <begin position="133"/>
        <end position="145"/>
    </location>
</feature>
<feature type="region of interest" description="Disordered" evidence="2">
    <location>
        <begin position="59"/>
        <end position="155"/>
    </location>
</feature>
<evidence type="ECO:0000313" key="4">
    <source>
        <dbReference type="Proteomes" id="UP000076744"/>
    </source>
</evidence>
<accession>A0A167WI43</accession>
<keyword evidence="4" id="KW-1185">Reference proteome</keyword>
<name>A0A167WI43_CORFA</name>